<gene>
    <name evidence="2" type="ORF">EJ04DRAFT_558693</name>
</gene>
<evidence type="ECO:0000313" key="2">
    <source>
        <dbReference type="EMBL" id="KAF2740707.1"/>
    </source>
</evidence>
<dbReference type="PANTHER" id="PTHR38887">
    <property type="entry name" value="CHROMOSOME 21, WHOLE GENOME SHOTGUN SEQUENCE"/>
    <property type="match status" value="1"/>
</dbReference>
<feature type="region of interest" description="Disordered" evidence="1">
    <location>
        <begin position="23"/>
        <end position="74"/>
    </location>
</feature>
<dbReference type="EMBL" id="ML996099">
    <property type="protein sequence ID" value="KAF2740707.1"/>
    <property type="molecule type" value="Genomic_DNA"/>
</dbReference>
<dbReference type="OrthoDB" id="3433125at2759"/>
<reference evidence="2" key="1">
    <citation type="journal article" date="2020" name="Stud. Mycol.">
        <title>101 Dothideomycetes genomes: a test case for predicting lifestyles and emergence of pathogens.</title>
        <authorList>
            <person name="Haridas S."/>
            <person name="Albert R."/>
            <person name="Binder M."/>
            <person name="Bloem J."/>
            <person name="Labutti K."/>
            <person name="Salamov A."/>
            <person name="Andreopoulos B."/>
            <person name="Baker S."/>
            <person name="Barry K."/>
            <person name="Bills G."/>
            <person name="Bluhm B."/>
            <person name="Cannon C."/>
            <person name="Castanera R."/>
            <person name="Culley D."/>
            <person name="Daum C."/>
            <person name="Ezra D."/>
            <person name="Gonzalez J."/>
            <person name="Henrissat B."/>
            <person name="Kuo A."/>
            <person name="Liang C."/>
            <person name="Lipzen A."/>
            <person name="Lutzoni F."/>
            <person name="Magnuson J."/>
            <person name="Mondo S."/>
            <person name="Nolan M."/>
            <person name="Ohm R."/>
            <person name="Pangilinan J."/>
            <person name="Park H.-J."/>
            <person name="Ramirez L."/>
            <person name="Alfaro M."/>
            <person name="Sun H."/>
            <person name="Tritt A."/>
            <person name="Yoshinaga Y."/>
            <person name="Zwiers L.-H."/>
            <person name="Turgeon B."/>
            <person name="Goodwin S."/>
            <person name="Spatafora J."/>
            <person name="Crous P."/>
            <person name="Grigoriev I."/>
        </authorList>
    </citation>
    <scope>NUCLEOTIDE SEQUENCE</scope>
    <source>
        <strain evidence="2">CBS 125425</strain>
    </source>
</reference>
<name>A0A9P4RC47_9PLEO</name>
<protein>
    <submittedName>
        <fullName evidence="2">Uncharacterized protein</fullName>
    </submittedName>
</protein>
<sequence length="412" mass="45753">MAFVIRAVTKGLSNGLGLAGEKYHDHKDRKAALAKQDSNPTEPSSQDQNTADDERIWALDEAGGDPPGYEESQQQAMSERTVSELVQDMVTTLHVEAPPRAEQERARLPYPVIIPQRRPGTKERGFARAYPPDLEAFDFDQDSFLRFLQNFEDASQASPWLNAVYLTAGAIGFVPGHITMAVAISVQIAAGTAIELQSRYKANAFLDQMNKELFMPLGLYAMVLLCKDGPEESGSVMGVQSVNLENAKNIAKWGLPKDAEDDEMDIKKSAKLIRPIRLTSGKTKASEMPLEIAPLIYPGLEDMIEHPAIKRDENFKERLMRNKLFVAEYFDRRAQAEYTGNNPDAALTKASSSNYEFKSRFADPNHPCNNGHLFSLVTGGKIVAQPLGGRRVLREKGEDGKLKPKVKQVQYV</sequence>
<keyword evidence="3" id="KW-1185">Reference proteome</keyword>
<organism evidence="2 3">
    <name type="scientific">Polyplosphaeria fusca</name>
    <dbReference type="NCBI Taxonomy" id="682080"/>
    <lineage>
        <taxon>Eukaryota</taxon>
        <taxon>Fungi</taxon>
        <taxon>Dikarya</taxon>
        <taxon>Ascomycota</taxon>
        <taxon>Pezizomycotina</taxon>
        <taxon>Dothideomycetes</taxon>
        <taxon>Pleosporomycetidae</taxon>
        <taxon>Pleosporales</taxon>
        <taxon>Tetraplosphaeriaceae</taxon>
        <taxon>Polyplosphaeria</taxon>
    </lineage>
</organism>
<dbReference type="InterPro" id="IPR053221">
    <property type="entry name" value="Burnettramic_acid_biosynth"/>
</dbReference>
<evidence type="ECO:0000256" key="1">
    <source>
        <dbReference type="SAM" id="MobiDB-lite"/>
    </source>
</evidence>
<evidence type="ECO:0000313" key="3">
    <source>
        <dbReference type="Proteomes" id="UP000799444"/>
    </source>
</evidence>
<dbReference type="AlphaFoldDB" id="A0A9P4RC47"/>
<comment type="caution">
    <text evidence="2">The sequence shown here is derived from an EMBL/GenBank/DDBJ whole genome shotgun (WGS) entry which is preliminary data.</text>
</comment>
<dbReference type="PANTHER" id="PTHR38887:SF1">
    <property type="entry name" value="RAS MODIFICATION PROTEIN ERF4"/>
    <property type="match status" value="1"/>
</dbReference>
<proteinExistence type="predicted"/>
<accession>A0A9P4RC47</accession>
<dbReference type="Proteomes" id="UP000799444">
    <property type="component" value="Unassembled WGS sequence"/>
</dbReference>
<feature type="compositionally biased region" description="Polar residues" evidence="1">
    <location>
        <begin position="36"/>
        <end position="49"/>
    </location>
</feature>